<sequence>MATHPSLIGAALLLAFAPALASDPGWEPVSAEQLEETRGGFTTPSGLELSLGIERLVSINGAVVARTSIQIADVRAVSASEAMKAQEALAATTLIQNGAGNMFSGDGIAGTFIQNTLSDQVIRSETVISSTVNSTSLLKDLNFNQSVRDAALKSIGTL</sequence>
<gene>
    <name evidence="2" type="ORF">D3872_15315</name>
</gene>
<evidence type="ECO:0000256" key="1">
    <source>
        <dbReference type="SAM" id="SignalP"/>
    </source>
</evidence>
<name>A0A418XRF3_9BURK</name>
<dbReference type="RefSeq" id="WP_119811612.1">
    <property type="nucleotide sequence ID" value="NZ_QYUP01000121.1"/>
</dbReference>
<feature type="chain" id="PRO_5019030391" evidence="1">
    <location>
        <begin position="22"/>
        <end position="158"/>
    </location>
</feature>
<dbReference type="AlphaFoldDB" id="A0A418XRF3"/>
<comment type="caution">
    <text evidence="2">The sequence shown here is derived from an EMBL/GenBank/DDBJ whole genome shotgun (WGS) entry which is preliminary data.</text>
</comment>
<dbReference type="OrthoDB" id="5956306at2"/>
<reference evidence="2 3" key="1">
    <citation type="submission" date="2018-09" db="EMBL/GenBank/DDBJ databases">
        <authorList>
            <person name="Zhu H."/>
        </authorList>
    </citation>
    <scope>NUCLEOTIDE SEQUENCE [LARGE SCALE GENOMIC DNA]</scope>
    <source>
        <strain evidence="2 3">K1S02-61</strain>
    </source>
</reference>
<dbReference type="Proteomes" id="UP000284006">
    <property type="component" value="Unassembled WGS sequence"/>
</dbReference>
<feature type="signal peptide" evidence="1">
    <location>
        <begin position="1"/>
        <end position="21"/>
    </location>
</feature>
<protein>
    <submittedName>
        <fullName evidence="2">Uncharacterized protein</fullName>
    </submittedName>
</protein>
<organism evidence="2 3">
    <name type="scientific">Massilia cavernae</name>
    <dbReference type="NCBI Taxonomy" id="2320864"/>
    <lineage>
        <taxon>Bacteria</taxon>
        <taxon>Pseudomonadati</taxon>
        <taxon>Pseudomonadota</taxon>
        <taxon>Betaproteobacteria</taxon>
        <taxon>Burkholderiales</taxon>
        <taxon>Oxalobacteraceae</taxon>
        <taxon>Telluria group</taxon>
        <taxon>Massilia</taxon>
    </lineage>
</organism>
<evidence type="ECO:0000313" key="2">
    <source>
        <dbReference type="EMBL" id="RJG15076.1"/>
    </source>
</evidence>
<dbReference type="EMBL" id="QYUP01000121">
    <property type="protein sequence ID" value="RJG15076.1"/>
    <property type="molecule type" value="Genomic_DNA"/>
</dbReference>
<proteinExistence type="predicted"/>
<keyword evidence="3" id="KW-1185">Reference proteome</keyword>
<keyword evidence="1" id="KW-0732">Signal</keyword>
<evidence type="ECO:0000313" key="3">
    <source>
        <dbReference type="Proteomes" id="UP000284006"/>
    </source>
</evidence>
<accession>A0A418XRF3</accession>